<evidence type="ECO:0000256" key="4">
    <source>
        <dbReference type="ARBA" id="ARBA00030474"/>
    </source>
</evidence>
<dbReference type="InterPro" id="IPR051057">
    <property type="entry name" value="PI-PLC_domain"/>
</dbReference>
<dbReference type="GO" id="GO:0006629">
    <property type="term" value="P:lipid metabolic process"/>
    <property type="evidence" value="ECO:0007669"/>
    <property type="project" value="InterPro"/>
</dbReference>
<evidence type="ECO:0000313" key="7">
    <source>
        <dbReference type="EMBL" id="RON69449.1"/>
    </source>
</evidence>
<dbReference type="GO" id="GO:0008081">
    <property type="term" value="F:phosphoric diester hydrolase activity"/>
    <property type="evidence" value="ECO:0007669"/>
    <property type="project" value="InterPro"/>
</dbReference>
<evidence type="ECO:0000256" key="5">
    <source>
        <dbReference type="ARBA" id="ARBA00030782"/>
    </source>
</evidence>
<dbReference type="InterPro" id="IPR017946">
    <property type="entry name" value="PLC-like_Pdiesterase_TIM-brl"/>
</dbReference>
<feature type="domain" description="Phosphatidylinositol-specific phospholipase C X" evidence="6">
    <location>
        <begin position="16"/>
        <end position="174"/>
    </location>
</feature>
<sequence length="283" mass="31856">MSNHYSNHNWMASTPAIDTLSLSELSLPGTHNAGSDWKASYGLLVPRHFVACQHDSFYAQLNHGSRALDLRFVCMPKTQGIKKFRLNHGGFLSSRTLEDLLTDVRKFLSANPDEFIILDFHELSESEGDFDAKTFSDTIKDYIGPLVIRKGDAHQSLAKLKQASSLRRILLAAPTHPDLDFELFTRQVQHQWNGTASKGHATLKDYIGEVINNPPGKWSPWSLSAAVYFSLGGPVDIHDKLDIWFDPTKNNWAAQCNIINVDFIEESKIVDYCRTANLAKVQR</sequence>
<dbReference type="AlphaFoldDB" id="A0A423LM99"/>
<comment type="caution">
    <text evidence="7">The sequence shown here is derived from an EMBL/GenBank/DDBJ whole genome shotgun (WGS) entry which is preliminary data.</text>
</comment>
<dbReference type="SMART" id="SM00148">
    <property type="entry name" value="PLCXc"/>
    <property type="match status" value="1"/>
</dbReference>
<dbReference type="PANTHER" id="PTHR13593">
    <property type="match status" value="1"/>
</dbReference>
<accession>A0A423LM99</accession>
<evidence type="ECO:0000256" key="2">
    <source>
        <dbReference type="ARBA" id="ARBA00012581"/>
    </source>
</evidence>
<evidence type="ECO:0000313" key="8">
    <source>
        <dbReference type="Proteomes" id="UP000285757"/>
    </source>
</evidence>
<dbReference type="EC" id="4.6.1.13" evidence="2"/>
<dbReference type="EMBL" id="MOBU01000006">
    <property type="protein sequence ID" value="RON69449.1"/>
    <property type="molecule type" value="Genomic_DNA"/>
</dbReference>
<proteinExistence type="predicted"/>
<dbReference type="GO" id="GO:0004436">
    <property type="term" value="F:phosphatidylinositol diacylglycerol-lyase activity"/>
    <property type="evidence" value="ECO:0007669"/>
    <property type="project" value="UniProtKB-EC"/>
</dbReference>
<dbReference type="Pfam" id="PF00388">
    <property type="entry name" value="PI-PLC-X"/>
    <property type="match status" value="1"/>
</dbReference>
<dbReference type="InterPro" id="IPR000909">
    <property type="entry name" value="PLipase_C_PInositol-sp_X_dom"/>
</dbReference>
<evidence type="ECO:0000259" key="6">
    <source>
        <dbReference type="SMART" id="SM00148"/>
    </source>
</evidence>
<evidence type="ECO:0000256" key="1">
    <source>
        <dbReference type="ARBA" id="ARBA00001316"/>
    </source>
</evidence>
<dbReference type="PROSITE" id="PS50007">
    <property type="entry name" value="PIPLC_X_DOMAIN"/>
    <property type="match status" value="1"/>
</dbReference>
<protein>
    <recommendedName>
        <fullName evidence="3">1-phosphatidylinositol phosphodiesterase</fullName>
        <ecNumber evidence="2">4.6.1.13</ecNumber>
    </recommendedName>
    <alternativeName>
        <fullName evidence="4">Phosphatidylinositol diacylglycerol-lyase</fullName>
    </alternativeName>
    <alternativeName>
        <fullName evidence="5">Phosphatidylinositol-specific phospholipase C</fullName>
    </alternativeName>
</protein>
<dbReference type="CDD" id="cd08557">
    <property type="entry name" value="PI-PLCc_bacteria_like"/>
    <property type="match status" value="1"/>
</dbReference>
<organism evidence="7 8">
    <name type="scientific">Pseudomonas fluorescens</name>
    <dbReference type="NCBI Taxonomy" id="294"/>
    <lineage>
        <taxon>Bacteria</taxon>
        <taxon>Pseudomonadati</taxon>
        <taxon>Pseudomonadota</taxon>
        <taxon>Gammaproteobacteria</taxon>
        <taxon>Pseudomonadales</taxon>
        <taxon>Pseudomonadaceae</taxon>
        <taxon>Pseudomonas</taxon>
    </lineage>
</organism>
<reference evidence="7 8" key="1">
    <citation type="submission" date="2016-10" db="EMBL/GenBank/DDBJ databases">
        <title>Comparative genome analysis of multiple Pseudomonas spp. focuses on biocontrol and plant growth promoting traits.</title>
        <authorList>
            <person name="Tao X.-Y."/>
            <person name="Taylor C.G."/>
        </authorList>
    </citation>
    <scope>NUCLEOTIDE SEQUENCE [LARGE SCALE GENOMIC DNA]</scope>
    <source>
        <strain evidence="7 8">24D3</strain>
    </source>
</reference>
<dbReference type="PANTHER" id="PTHR13593:SF113">
    <property type="entry name" value="SI:DKEY-266F7.9"/>
    <property type="match status" value="1"/>
</dbReference>
<dbReference type="SUPFAM" id="SSF51695">
    <property type="entry name" value="PLC-like phosphodiesterases"/>
    <property type="match status" value="1"/>
</dbReference>
<comment type="catalytic activity">
    <reaction evidence="1">
        <text>a 1,2-diacyl-sn-glycero-3-phospho-(1D-myo-inositol) = 1D-myo-inositol 1,2-cyclic phosphate + a 1,2-diacyl-sn-glycerol</text>
        <dbReference type="Rhea" id="RHEA:17093"/>
        <dbReference type="ChEBI" id="CHEBI:17815"/>
        <dbReference type="ChEBI" id="CHEBI:57880"/>
        <dbReference type="ChEBI" id="CHEBI:58484"/>
        <dbReference type="EC" id="4.6.1.13"/>
    </reaction>
</comment>
<dbReference type="Gene3D" id="3.20.20.190">
    <property type="entry name" value="Phosphatidylinositol (PI) phosphodiesterase"/>
    <property type="match status" value="1"/>
</dbReference>
<name>A0A423LM99_PSEFL</name>
<evidence type="ECO:0000256" key="3">
    <source>
        <dbReference type="ARBA" id="ARBA00019758"/>
    </source>
</evidence>
<dbReference type="RefSeq" id="WP_123531587.1">
    <property type="nucleotide sequence ID" value="NZ_MOBU01000006.1"/>
</dbReference>
<gene>
    <name evidence="7" type="ORF">BK671_08435</name>
</gene>
<dbReference type="Proteomes" id="UP000285757">
    <property type="component" value="Unassembled WGS sequence"/>
</dbReference>